<protein>
    <submittedName>
        <fullName evidence="1">Uncharacterized protein</fullName>
    </submittedName>
</protein>
<dbReference type="EMBL" id="JADCNL010000010">
    <property type="protein sequence ID" value="KAG0464022.1"/>
    <property type="molecule type" value="Genomic_DNA"/>
</dbReference>
<dbReference type="Proteomes" id="UP000636800">
    <property type="component" value="Chromosome 10"/>
</dbReference>
<reference evidence="1 2" key="1">
    <citation type="journal article" date="2020" name="Nat. Food">
        <title>A phased Vanilla planifolia genome enables genetic improvement of flavour and production.</title>
        <authorList>
            <person name="Hasing T."/>
            <person name="Tang H."/>
            <person name="Brym M."/>
            <person name="Khazi F."/>
            <person name="Huang T."/>
            <person name="Chambers A.H."/>
        </authorList>
    </citation>
    <scope>NUCLEOTIDE SEQUENCE [LARGE SCALE GENOMIC DNA]</scope>
    <source>
        <tissue evidence="1">Leaf</tissue>
    </source>
</reference>
<proteinExistence type="predicted"/>
<keyword evidence="2" id="KW-1185">Reference proteome</keyword>
<dbReference type="OrthoDB" id="206201at2759"/>
<evidence type="ECO:0000313" key="2">
    <source>
        <dbReference type="Proteomes" id="UP000636800"/>
    </source>
</evidence>
<gene>
    <name evidence="1" type="ORF">HPP92_020091</name>
</gene>
<accession>A0A835QA18</accession>
<name>A0A835QA18_VANPL</name>
<organism evidence="1 2">
    <name type="scientific">Vanilla planifolia</name>
    <name type="common">Vanilla</name>
    <dbReference type="NCBI Taxonomy" id="51239"/>
    <lineage>
        <taxon>Eukaryota</taxon>
        <taxon>Viridiplantae</taxon>
        <taxon>Streptophyta</taxon>
        <taxon>Embryophyta</taxon>
        <taxon>Tracheophyta</taxon>
        <taxon>Spermatophyta</taxon>
        <taxon>Magnoliopsida</taxon>
        <taxon>Liliopsida</taxon>
        <taxon>Asparagales</taxon>
        <taxon>Orchidaceae</taxon>
        <taxon>Vanilloideae</taxon>
        <taxon>Vanilleae</taxon>
        <taxon>Vanilla</taxon>
    </lineage>
</organism>
<comment type="caution">
    <text evidence="1">The sequence shown here is derived from an EMBL/GenBank/DDBJ whole genome shotgun (WGS) entry which is preliminary data.</text>
</comment>
<dbReference type="AlphaFoldDB" id="A0A835QA18"/>
<evidence type="ECO:0000313" key="1">
    <source>
        <dbReference type="EMBL" id="KAG0464022.1"/>
    </source>
</evidence>
<sequence>MLLPLPPTAFLLSSRSAVEESKRERERSGFETLALFRWICFGIAARRRSSIPFIRLKTRAAVQSPNFSFRLRSAVSSRWIPLRRR</sequence>